<name>A0A7C9IRZ5_9RHOB</name>
<dbReference type="Pfam" id="PF12224">
    <property type="entry name" value="Amidoligase_2"/>
    <property type="match status" value="1"/>
</dbReference>
<reference evidence="1 2" key="2">
    <citation type="submission" date="2020-03" db="EMBL/GenBank/DDBJ databases">
        <title>Kangsaoukella pontilimi gen. nov., sp. nov., a new member of the family Rhodobacteraceae isolated from a tidal mudflat.</title>
        <authorList>
            <person name="Kim I.S."/>
        </authorList>
    </citation>
    <scope>NUCLEOTIDE SEQUENCE [LARGE SCALE GENOMIC DNA]</scope>
    <source>
        <strain evidence="1 2">GH1-50</strain>
    </source>
</reference>
<gene>
    <name evidence="1" type="ORF">GQ651_09655</name>
</gene>
<dbReference type="InterPro" id="IPR022025">
    <property type="entry name" value="Amidoligase_2"/>
</dbReference>
<comment type="caution">
    <text evidence="1">The sequence shown here is derived from an EMBL/GenBank/DDBJ whole genome shotgun (WGS) entry which is preliminary data.</text>
</comment>
<dbReference type="RefSeq" id="WP_160764054.1">
    <property type="nucleotide sequence ID" value="NZ_WUPT01000002.1"/>
</dbReference>
<organism evidence="1 2">
    <name type="scientific">Kangsaoukella pontilimi</name>
    <dbReference type="NCBI Taxonomy" id="2691042"/>
    <lineage>
        <taxon>Bacteria</taxon>
        <taxon>Pseudomonadati</taxon>
        <taxon>Pseudomonadota</taxon>
        <taxon>Alphaproteobacteria</taxon>
        <taxon>Rhodobacterales</taxon>
        <taxon>Paracoccaceae</taxon>
        <taxon>Kangsaoukella</taxon>
    </lineage>
</organism>
<keyword evidence="2" id="KW-1185">Reference proteome</keyword>
<dbReference type="Proteomes" id="UP000480350">
    <property type="component" value="Unassembled WGS sequence"/>
</dbReference>
<dbReference type="EMBL" id="WUPT01000002">
    <property type="protein sequence ID" value="MXQ08106.1"/>
    <property type="molecule type" value="Genomic_DNA"/>
</dbReference>
<reference evidence="1 2" key="1">
    <citation type="submission" date="2019-12" db="EMBL/GenBank/DDBJ databases">
        <authorList>
            <person name="Lee S.D."/>
        </authorList>
    </citation>
    <scope>NUCLEOTIDE SEQUENCE [LARGE SCALE GENOMIC DNA]</scope>
    <source>
        <strain evidence="1 2">GH1-50</strain>
    </source>
</reference>
<accession>A0A7C9IRZ5</accession>
<proteinExistence type="predicted"/>
<sequence>MTNGFDGGLPAALPCPIDADGKRRLIGIEIEFAGLSASDAAAILARATGGRAFQTDDGWRCETPLFGTCDLSLDTAWRGTLATLGGTGVLDLAQSVVPVELVTEPFDPKHLPAFDAALEALRDAGAAGSRGSLMHCLGVHLNVDAASLNAPHIAAVARAYALLEPLLRADMGLDGPSQALPFVDPYPEELTDALTMDLGGGLAVLADLYLRHTRSQHHGLDLLPLLAHALPDKVRDAVGYDENIAPRPAWHYRLPESRIDEPGGSISREWHYWCMVEAVAKNPACLSALCRAWARYRAGGGERDWVTVSRSVLDAGQNAVAA</sequence>
<evidence type="ECO:0000313" key="2">
    <source>
        <dbReference type="Proteomes" id="UP000480350"/>
    </source>
</evidence>
<evidence type="ECO:0008006" key="3">
    <source>
        <dbReference type="Google" id="ProtNLM"/>
    </source>
</evidence>
<evidence type="ECO:0000313" key="1">
    <source>
        <dbReference type="EMBL" id="MXQ08106.1"/>
    </source>
</evidence>
<dbReference type="AlphaFoldDB" id="A0A7C9IRZ5"/>
<protein>
    <recommendedName>
        <fullName evidence="3">Amidoligase enzyme</fullName>
    </recommendedName>
</protein>